<sequence length="83" mass="9731">MHHSCCRVAVLPTTSNPSSRFTCLMHFTVWKLNLIGCHSQGDSSWKQFSYMRTSLKNRQSHTRQLRCNSMNPRTYVYPHTARN</sequence>
<proteinExistence type="predicted"/>
<dbReference type="AlphaFoldDB" id="A0A8J6ERR4"/>
<name>A0A8J6ERR4_ELECQ</name>
<dbReference type="EMBL" id="WNTK01000013">
    <property type="protein sequence ID" value="KAG9473790.1"/>
    <property type="molecule type" value="Genomic_DNA"/>
</dbReference>
<evidence type="ECO:0000313" key="2">
    <source>
        <dbReference type="Proteomes" id="UP000770717"/>
    </source>
</evidence>
<gene>
    <name evidence="1" type="ORF">GDO78_004215</name>
</gene>
<comment type="caution">
    <text evidence="1">The sequence shown here is derived from an EMBL/GenBank/DDBJ whole genome shotgun (WGS) entry which is preliminary data.</text>
</comment>
<protein>
    <submittedName>
        <fullName evidence="1">Uncharacterized protein</fullName>
    </submittedName>
</protein>
<accession>A0A8J6ERR4</accession>
<reference evidence="1" key="1">
    <citation type="thesis" date="2020" institute="ProQuest LLC" country="789 East Eisenhower Parkway, Ann Arbor, MI, USA">
        <title>Comparative Genomics and Chromosome Evolution.</title>
        <authorList>
            <person name="Mudd A.B."/>
        </authorList>
    </citation>
    <scope>NUCLEOTIDE SEQUENCE</scope>
    <source>
        <strain evidence="1">HN-11 Male</strain>
        <tissue evidence="1">Kidney and liver</tissue>
    </source>
</reference>
<keyword evidence="2" id="KW-1185">Reference proteome</keyword>
<evidence type="ECO:0000313" key="1">
    <source>
        <dbReference type="EMBL" id="KAG9473790.1"/>
    </source>
</evidence>
<organism evidence="1 2">
    <name type="scientific">Eleutherodactylus coqui</name>
    <name type="common">Puerto Rican coqui</name>
    <dbReference type="NCBI Taxonomy" id="57060"/>
    <lineage>
        <taxon>Eukaryota</taxon>
        <taxon>Metazoa</taxon>
        <taxon>Chordata</taxon>
        <taxon>Craniata</taxon>
        <taxon>Vertebrata</taxon>
        <taxon>Euteleostomi</taxon>
        <taxon>Amphibia</taxon>
        <taxon>Batrachia</taxon>
        <taxon>Anura</taxon>
        <taxon>Neobatrachia</taxon>
        <taxon>Hyloidea</taxon>
        <taxon>Eleutherodactylidae</taxon>
        <taxon>Eleutherodactylinae</taxon>
        <taxon>Eleutherodactylus</taxon>
        <taxon>Eleutherodactylus</taxon>
    </lineage>
</organism>
<dbReference type="Proteomes" id="UP000770717">
    <property type="component" value="Unassembled WGS sequence"/>
</dbReference>